<dbReference type="InterPro" id="IPR024983">
    <property type="entry name" value="CHAT_dom"/>
</dbReference>
<dbReference type="OrthoDB" id="9991317at2759"/>
<dbReference type="HOGENOM" id="CLU_001305_0_1_1"/>
<dbReference type="Gene3D" id="1.25.40.10">
    <property type="entry name" value="Tetratricopeptide repeat domain"/>
    <property type="match status" value="3"/>
</dbReference>
<protein>
    <recommendedName>
        <fullName evidence="1">CHAT domain-containing protein</fullName>
    </recommendedName>
</protein>
<evidence type="ECO:0000313" key="3">
    <source>
        <dbReference type="Proteomes" id="UP000027222"/>
    </source>
</evidence>
<sequence length="1079" mass="119858">MAGLIDQMAFVIEDRFFESGRSKDLEIAITLHRKALELTPKTLPSYPAMFTKLAKALEVRHDHFDRMEDLDLVIACHQTLLAICHQHSHPAEVSYLINLANVLGKRFNISRHEKDRDEIITLRRQVVSLTAPSSGVEHIEALRLLAQTLTIRFRLENHMVDLDEAIELRRSVLKLALLDADEDTDSITRVMHLSELAETIYPRFRISHSTEDMAELIGLYQQLLAQQQEPGQERDRNFSLLALLMNERFRLSGASEDLDEAISLQLQLLGFRAVSHPERYNTLINLGSFLRHQFEQQGDRKSLDEAAAFLREAIELVPVPHNSRPVALNNLSLVLRERFEEAGLDEDLHEAIELQREALSLLDPSAMDSRTSSLINLSATLWSQYELSTGTEEDLGAIISLLEEALTLLPDGHPHRASALGNLGNVVRVRFEKTKDRDDLSRAIELIQTSLSIKGVSGLDRCVTAMNLGIAFCQLFTISEDVSHLNDGVNAFRSAATATTGFVSKKFFSARLWAEYADRFNHTSALEAYRIAIELLPLLVAFDADLEHRQKRLLSRATRTDGLAVAAADCALDAGKIEEAVELLEEGRAIFWSQAMRLRSPIGDLEAVDPELAEKLRSVGRKLEAGSFGGVPLKGSDDKGRLTEHQESIRLRQLNSEWDGTLAQIRKLPGFENFLQPRRLSALQVCARDGPIVILCMTKANGNAIIMTKNGVKHLPLPKINLQVVEQMAEVMRLATSVGYSREAAHVSDMLKPRMEHLLNEAPEFRDVWGEDRYGRKRSSSPPKVLGLVLKVLWVKIVEPIVRFLGLGKSSSPSRIYWCPTGPLTTLPIHAAGIYEDPETATESICDYVVSSYIPTIGSLLDHQERPLESDAHTILAIIEPKSLPGALQELEKIEKRFASEPPGTLIKLGDKPSNPATVSEVLRHLPSASAVHFACHGKQYVGNPLESALLLDDGRLSLSMLMQVDVKNARLAFLCACQTATGEKEVPDESMHLVAALLFAGFQGVVGTMWSIADADGPKIADEFYGYLGSGNSEKAVRGKKSKLITGDAARALHHSVLKLRSEGVPLERWVPFIYLGI</sequence>
<dbReference type="InterPro" id="IPR011990">
    <property type="entry name" value="TPR-like_helical_dom_sf"/>
</dbReference>
<dbReference type="Proteomes" id="UP000027222">
    <property type="component" value="Unassembled WGS sequence"/>
</dbReference>
<evidence type="ECO:0000313" key="2">
    <source>
        <dbReference type="EMBL" id="KDR74447.1"/>
    </source>
</evidence>
<organism evidence="2 3">
    <name type="scientific">Galerina marginata (strain CBS 339.88)</name>
    <dbReference type="NCBI Taxonomy" id="685588"/>
    <lineage>
        <taxon>Eukaryota</taxon>
        <taxon>Fungi</taxon>
        <taxon>Dikarya</taxon>
        <taxon>Basidiomycota</taxon>
        <taxon>Agaricomycotina</taxon>
        <taxon>Agaricomycetes</taxon>
        <taxon>Agaricomycetidae</taxon>
        <taxon>Agaricales</taxon>
        <taxon>Agaricineae</taxon>
        <taxon>Strophariaceae</taxon>
        <taxon>Galerina</taxon>
    </lineage>
</organism>
<proteinExistence type="predicted"/>
<dbReference type="EMBL" id="KL142383">
    <property type="protein sequence ID" value="KDR74447.1"/>
    <property type="molecule type" value="Genomic_DNA"/>
</dbReference>
<dbReference type="AlphaFoldDB" id="A0A067SWQ3"/>
<feature type="domain" description="CHAT" evidence="1">
    <location>
        <begin position="790"/>
        <end position="1052"/>
    </location>
</feature>
<reference evidence="3" key="1">
    <citation type="journal article" date="2014" name="Proc. Natl. Acad. Sci. U.S.A.">
        <title>Extensive sampling of basidiomycete genomes demonstrates inadequacy of the white-rot/brown-rot paradigm for wood decay fungi.</title>
        <authorList>
            <person name="Riley R."/>
            <person name="Salamov A.A."/>
            <person name="Brown D.W."/>
            <person name="Nagy L.G."/>
            <person name="Floudas D."/>
            <person name="Held B.W."/>
            <person name="Levasseur A."/>
            <person name="Lombard V."/>
            <person name="Morin E."/>
            <person name="Otillar R."/>
            <person name="Lindquist E.A."/>
            <person name="Sun H."/>
            <person name="LaButti K.M."/>
            <person name="Schmutz J."/>
            <person name="Jabbour D."/>
            <person name="Luo H."/>
            <person name="Baker S.E."/>
            <person name="Pisabarro A.G."/>
            <person name="Walton J.D."/>
            <person name="Blanchette R.A."/>
            <person name="Henrissat B."/>
            <person name="Martin F."/>
            <person name="Cullen D."/>
            <person name="Hibbett D.S."/>
            <person name="Grigoriev I.V."/>
        </authorList>
    </citation>
    <scope>NUCLEOTIDE SEQUENCE [LARGE SCALE GENOMIC DNA]</scope>
    <source>
        <strain evidence="3">CBS 339.88</strain>
    </source>
</reference>
<gene>
    <name evidence="2" type="ORF">GALMADRAFT_269334</name>
</gene>
<dbReference type="Pfam" id="PF12770">
    <property type="entry name" value="CHAT"/>
    <property type="match status" value="1"/>
</dbReference>
<keyword evidence="3" id="KW-1185">Reference proteome</keyword>
<evidence type="ECO:0000259" key="1">
    <source>
        <dbReference type="Pfam" id="PF12770"/>
    </source>
</evidence>
<name>A0A067SWQ3_GALM3</name>
<dbReference type="SUPFAM" id="SSF48452">
    <property type="entry name" value="TPR-like"/>
    <property type="match status" value="1"/>
</dbReference>
<dbReference type="STRING" id="685588.A0A067SWQ3"/>
<accession>A0A067SWQ3</accession>